<keyword evidence="1" id="KW-0472">Membrane</keyword>
<evidence type="ECO:0000313" key="2">
    <source>
        <dbReference type="EMBL" id="QDO88936.1"/>
    </source>
</evidence>
<dbReference type="EMBL" id="CP041616">
    <property type="protein sequence ID" value="QDO88936.1"/>
    <property type="molecule type" value="Genomic_DNA"/>
</dbReference>
<feature type="transmembrane region" description="Helical" evidence="1">
    <location>
        <begin position="62"/>
        <end position="80"/>
    </location>
</feature>
<gene>
    <name evidence="2" type="ORF">FNH13_11875</name>
</gene>
<protein>
    <recommendedName>
        <fullName evidence="4">Phosphatase PAP2 family protein</fullName>
    </recommendedName>
</protein>
<dbReference type="AlphaFoldDB" id="A0A516GBN7"/>
<feature type="transmembrane region" description="Helical" evidence="1">
    <location>
        <begin position="143"/>
        <end position="163"/>
    </location>
</feature>
<feature type="transmembrane region" description="Helical" evidence="1">
    <location>
        <begin position="169"/>
        <end position="188"/>
    </location>
</feature>
<dbReference type="Gene3D" id="1.20.144.10">
    <property type="entry name" value="Phosphatidic acid phosphatase type 2/haloperoxidase"/>
    <property type="match status" value="1"/>
</dbReference>
<feature type="transmembrane region" description="Helical" evidence="1">
    <location>
        <begin position="87"/>
        <end position="105"/>
    </location>
</feature>
<feature type="transmembrane region" description="Helical" evidence="1">
    <location>
        <begin position="117"/>
        <end position="136"/>
    </location>
</feature>
<dbReference type="SUPFAM" id="SSF48317">
    <property type="entry name" value="Acid phosphatase/Vanadium-dependent haloperoxidase"/>
    <property type="match status" value="1"/>
</dbReference>
<keyword evidence="1" id="KW-1133">Transmembrane helix</keyword>
<sequence>MSSVQRAQWLAVGLMAFLTLVFFSILWRHTSLGGRWDPLLASPLIHDLPWTLRRLLSSLGRTWLPLLLAVLVAVLWISAVAQRHLGAALTALLVPSASLLMLVQIRDGWLGLGVEDFPSGHTTAACSLLVSVVVLWPRPASWATLLWTLTLIVVAVGNVTLHAHLPGEVIAAVLLVSSVTGLLLGILAPRPVTAVWSPNRGTMGPP</sequence>
<evidence type="ECO:0000256" key="1">
    <source>
        <dbReference type="SAM" id="Phobius"/>
    </source>
</evidence>
<reference evidence="2 3" key="1">
    <citation type="submission" date="2019-07" db="EMBL/GenBank/DDBJ databases">
        <title>complete genome sequencing of Ornithinimicrobium sp. H23M54.</title>
        <authorList>
            <person name="Bae J.-W."/>
            <person name="Lee S.-Y."/>
        </authorList>
    </citation>
    <scope>NUCLEOTIDE SEQUENCE [LARGE SCALE GENOMIC DNA]</scope>
    <source>
        <strain evidence="2 3">H23M54</strain>
    </source>
</reference>
<dbReference type="Proteomes" id="UP000315395">
    <property type="component" value="Chromosome"/>
</dbReference>
<accession>A0A516GBN7</accession>
<dbReference type="InterPro" id="IPR036938">
    <property type="entry name" value="PAP2/HPO_sf"/>
</dbReference>
<evidence type="ECO:0000313" key="3">
    <source>
        <dbReference type="Proteomes" id="UP000315395"/>
    </source>
</evidence>
<feature type="transmembrane region" description="Helical" evidence="1">
    <location>
        <begin position="7"/>
        <end position="27"/>
    </location>
</feature>
<dbReference type="KEGG" id="orz:FNH13_11875"/>
<dbReference type="RefSeq" id="WP_143783613.1">
    <property type="nucleotide sequence ID" value="NZ_CP041616.1"/>
</dbReference>
<organism evidence="2 3">
    <name type="scientific">Ornithinimicrobium ciconiae</name>
    <dbReference type="NCBI Taxonomy" id="2594265"/>
    <lineage>
        <taxon>Bacteria</taxon>
        <taxon>Bacillati</taxon>
        <taxon>Actinomycetota</taxon>
        <taxon>Actinomycetes</taxon>
        <taxon>Micrococcales</taxon>
        <taxon>Ornithinimicrobiaceae</taxon>
        <taxon>Ornithinimicrobium</taxon>
    </lineage>
</organism>
<evidence type="ECO:0008006" key="4">
    <source>
        <dbReference type="Google" id="ProtNLM"/>
    </source>
</evidence>
<proteinExistence type="predicted"/>
<keyword evidence="1" id="KW-0812">Transmembrane</keyword>
<name>A0A516GBN7_9MICO</name>
<keyword evidence="3" id="KW-1185">Reference proteome</keyword>